<comment type="caution">
    <text evidence="5">The sequence shown here is derived from an EMBL/GenBank/DDBJ whole genome shotgun (WGS) entry which is preliminary data.</text>
</comment>
<dbReference type="PROSITE" id="PS50405">
    <property type="entry name" value="GST_CTER"/>
    <property type="match status" value="1"/>
</dbReference>
<dbReference type="Gene3D" id="3.40.30.10">
    <property type="entry name" value="Glutaredoxin"/>
    <property type="match status" value="1"/>
</dbReference>
<feature type="binding site" evidence="2">
    <location>
        <position position="99"/>
    </location>
    <ligand>
        <name>glutathione</name>
        <dbReference type="ChEBI" id="CHEBI:57925"/>
    </ligand>
</feature>
<dbReference type="SFLD" id="SFLDG01206">
    <property type="entry name" value="Xi.1"/>
    <property type="match status" value="1"/>
</dbReference>
<reference evidence="5" key="1">
    <citation type="submission" date="2019-09" db="EMBL/GenBank/DDBJ databases">
        <title>Characterisation of the sponge microbiome using genome-centric metagenomics.</title>
        <authorList>
            <person name="Engelberts J.P."/>
            <person name="Robbins S.J."/>
            <person name="De Goeij J.M."/>
            <person name="Aranda M."/>
            <person name="Bell S.C."/>
            <person name="Webster N.S."/>
        </authorList>
    </citation>
    <scope>NUCLEOTIDE SEQUENCE</scope>
    <source>
        <strain evidence="5">SB0676_bin_10</strain>
    </source>
</reference>
<evidence type="ECO:0000256" key="1">
    <source>
        <dbReference type="PIRSR" id="PIRSR015753-1"/>
    </source>
</evidence>
<dbReference type="SFLD" id="SFLDS00019">
    <property type="entry name" value="Glutathione_Transferase_(cytos"/>
    <property type="match status" value="1"/>
</dbReference>
<feature type="site" description="Lowers pKa of active site Cys" evidence="3">
    <location>
        <position position="249"/>
    </location>
</feature>
<protein>
    <submittedName>
        <fullName evidence="5">Glutathione S-transferase family protein</fullName>
    </submittedName>
</protein>
<feature type="binding site" evidence="2">
    <location>
        <begin position="143"/>
        <end position="144"/>
    </location>
    <ligand>
        <name>glutathione</name>
        <dbReference type="ChEBI" id="CHEBI:57925"/>
    </ligand>
</feature>
<dbReference type="InterPro" id="IPR036282">
    <property type="entry name" value="Glutathione-S-Trfase_C_sf"/>
</dbReference>
<dbReference type="SFLD" id="SFLDG01148">
    <property type="entry name" value="Xi_(cytGST)"/>
    <property type="match status" value="1"/>
</dbReference>
<dbReference type="SUPFAM" id="SSF52833">
    <property type="entry name" value="Thioredoxin-like"/>
    <property type="match status" value="1"/>
</dbReference>
<dbReference type="InterPro" id="IPR016639">
    <property type="entry name" value="GST_Omega/GSH"/>
</dbReference>
<dbReference type="InterPro" id="IPR036249">
    <property type="entry name" value="Thioredoxin-like_sf"/>
</dbReference>
<dbReference type="Pfam" id="PF13410">
    <property type="entry name" value="GST_C_2"/>
    <property type="match status" value="1"/>
</dbReference>
<dbReference type="AlphaFoldDB" id="A0A6B1FD08"/>
<gene>
    <name evidence="5" type="ORF">F4162_04065</name>
</gene>
<dbReference type="PANTHER" id="PTHR32419:SF6">
    <property type="entry name" value="GLUTATHIONE S-TRANSFERASE OMEGA-LIKE 1-RELATED"/>
    <property type="match status" value="1"/>
</dbReference>
<dbReference type="Pfam" id="PF13409">
    <property type="entry name" value="GST_N_2"/>
    <property type="match status" value="1"/>
</dbReference>
<accession>A0A6B1FD08</accession>
<proteinExistence type="predicted"/>
<dbReference type="Gene3D" id="1.20.1050.10">
    <property type="match status" value="1"/>
</dbReference>
<dbReference type="CDD" id="cd03190">
    <property type="entry name" value="GST_C_Omega_like"/>
    <property type="match status" value="1"/>
</dbReference>
<evidence type="ECO:0000256" key="3">
    <source>
        <dbReference type="PIRSR" id="PIRSR015753-3"/>
    </source>
</evidence>
<dbReference type="GO" id="GO:0004364">
    <property type="term" value="F:glutathione transferase activity"/>
    <property type="evidence" value="ECO:0007669"/>
    <property type="project" value="InterPro"/>
</dbReference>
<dbReference type="InterPro" id="IPR004045">
    <property type="entry name" value="Glutathione_S-Trfase_N"/>
</dbReference>
<dbReference type="PIRSF" id="PIRSF015753">
    <property type="entry name" value="GST"/>
    <property type="match status" value="1"/>
</dbReference>
<feature type="binding site" evidence="2">
    <location>
        <begin position="125"/>
        <end position="128"/>
    </location>
    <ligand>
        <name>glutathione</name>
        <dbReference type="ChEBI" id="CHEBI:57925"/>
    </ligand>
</feature>
<keyword evidence="5" id="KW-0808">Transferase</keyword>
<feature type="active site" description="Proton donor/acceptor" evidence="1">
    <location>
        <position position="190"/>
    </location>
</feature>
<dbReference type="SUPFAM" id="SSF47616">
    <property type="entry name" value="GST C-terminal domain-like"/>
    <property type="match status" value="1"/>
</dbReference>
<dbReference type="InterPro" id="IPR047047">
    <property type="entry name" value="GST_Omega-like_C"/>
</dbReference>
<dbReference type="InterPro" id="IPR040079">
    <property type="entry name" value="Glutathione_S-Trfase"/>
</dbReference>
<sequence>MTIPPAVVSLSRQLWRCQWRVLMNGLAPADDRGSFRRRPSCFRETLLGSGHDQGVPRHVLIIGQSCPWAHRTWLVRQLKDLATVIDLAVVQPNPATGRWVFREPFEGVQQLWQLYRDSGAGPDARATVPVLWDRYEGRIINNESADIIGQLDKLPPGPNAVTTTLRPSDLIPSIQTWSEWLQSDVNDGVYRCGFARTQEAYQRALDDVFAGLDAVEQAMADGRPWICGELLTMVDVRLFPTMARWEAAYQDLFGCGLRPLWSFPFLWAWRRRFYQLPNVAATCPSETWRQDYFGSLFPLNPSGIVPQAPSLASLLDWNPPNSR</sequence>
<feature type="active site" description="Nucleophile" evidence="1">
    <location>
        <position position="66"/>
    </location>
</feature>
<dbReference type="EMBL" id="VYDO01000132">
    <property type="protein sequence ID" value="MYG38172.1"/>
    <property type="molecule type" value="Genomic_DNA"/>
</dbReference>
<evidence type="ECO:0000313" key="5">
    <source>
        <dbReference type="EMBL" id="MYG38172.1"/>
    </source>
</evidence>
<feature type="site" description="Lowers pKa of active site Cys" evidence="3">
    <location>
        <position position="292"/>
    </location>
</feature>
<feature type="domain" description="GST C-terminal" evidence="4">
    <location>
        <begin position="167"/>
        <end position="302"/>
    </location>
</feature>
<evidence type="ECO:0000259" key="4">
    <source>
        <dbReference type="PROSITE" id="PS50405"/>
    </source>
</evidence>
<organism evidence="5">
    <name type="scientific">Synechococcus sp. SB0676_bin_10</name>
    <dbReference type="NCBI Taxonomy" id="2604869"/>
    <lineage>
        <taxon>Bacteria</taxon>
        <taxon>Bacillati</taxon>
        <taxon>Cyanobacteriota</taxon>
        <taxon>Cyanophyceae</taxon>
        <taxon>Synechococcales</taxon>
        <taxon>Synechococcaceae</taxon>
        <taxon>Synechococcus</taxon>
    </lineage>
</organism>
<dbReference type="InterPro" id="IPR010987">
    <property type="entry name" value="Glutathione-S-Trfase_C-like"/>
</dbReference>
<name>A0A6B1FD08_9SYNE</name>
<dbReference type="GO" id="GO:0005737">
    <property type="term" value="C:cytoplasm"/>
    <property type="evidence" value="ECO:0007669"/>
    <property type="project" value="TreeGrafter"/>
</dbReference>
<evidence type="ECO:0000256" key="2">
    <source>
        <dbReference type="PIRSR" id="PIRSR015753-2"/>
    </source>
</evidence>
<dbReference type="PANTHER" id="PTHR32419">
    <property type="entry name" value="GLUTATHIONYL-HYDROQUINONE REDUCTASE"/>
    <property type="match status" value="1"/>
</dbReference>